<accession>A0ABV8DPI6</accession>
<feature type="signal peptide" evidence="4">
    <location>
        <begin position="1"/>
        <end position="21"/>
    </location>
</feature>
<feature type="domain" description="Low molecular weight antigen MTB12-like C-terminal" evidence="5">
    <location>
        <begin position="74"/>
        <end position="180"/>
    </location>
</feature>
<comment type="similarity">
    <text evidence="2">Belongs to the MTB12 family.</text>
</comment>
<name>A0ABV8DPI6_9NOCA</name>
<evidence type="ECO:0000256" key="4">
    <source>
        <dbReference type="SAM" id="SignalP"/>
    </source>
</evidence>
<evidence type="ECO:0000256" key="1">
    <source>
        <dbReference type="ARBA" id="ARBA00022729"/>
    </source>
</evidence>
<dbReference type="PROSITE" id="PS51257">
    <property type="entry name" value="PROKAR_LIPOPROTEIN"/>
    <property type="match status" value="1"/>
</dbReference>
<keyword evidence="1 4" id="KW-0732">Signal</keyword>
<feature type="chain" id="PRO_5045730843" description="Low molecular weight antigen MTB12-like C-terminal domain-containing protein" evidence="4">
    <location>
        <begin position="22"/>
        <end position="188"/>
    </location>
</feature>
<proteinExistence type="inferred from homology"/>
<dbReference type="InterPro" id="IPR058644">
    <property type="entry name" value="Mtb12-like_C"/>
</dbReference>
<evidence type="ECO:0000313" key="6">
    <source>
        <dbReference type="EMBL" id="MFC3961995.1"/>
    </source>
</evidence>
<evidence type="ECO:0000256" key="3">
    <source>
        <dbReference type="SAM" id="MobiDB-lite"/>
    </source>
</evidence>
<evidence type="ECO:0000256" key="2">
    <source>
        <dbReference type="ARBA" id="ARBA00093774"/>
    </source>
</evidence>
<dbReference type="Proteomes" id="UP001595696">
    <property type="component" value="Unassembled WGS sequence"/>
</dbReference>
<reference evidence="7" key="1">
    <citation type="journal article" date="2019" name="Int. J. Syst. Evol. Microbiol.">
        <title>The Global Catalogue of Microorganisms (GCM) 10K type strain sequencing project: providing services to taxonomists for standard genome sequencing and annotation.</title>
        <authorList>
            <consortium name="The Broad Institute Genomics Platform"/>
            <consortium name="The Broad Institute Genome Sequencing Center for Infectious Disease"/>
            <person name="Wu L."/>
            <person name="Ma J."/>
        </authorList>
    </citation>
    <scope>NUCLEOTIDE SEQUENCE [LARGE SCALE GENOMIC DNA]</scope>
    <source>
        <strain evidence="7">CGMCC 4.7330</strain>
    </source>
</reference>
<dbReference type="RefSeq" id="WP_378611746.1">
    <property type="nucleotide sequence ID" value="NZ_JBHSAX010000007.1"/>
</dbReference>
<protein>
    <recommendedName>
        <fullName evidence="5">Low molecular weight antigen MTB12-like C-terminal domain-containing protein</fullName>
    </recommendedName>
</protein>
<organism evidence="6 7">
    <name type="scientific">Nocardia jiangsuensis</name>
    <dbReference type="NCBI Taxonomy" id="1691563"/>
    <lineage>
        <taxon>Bacteria</taxon>
        <taxon>Bacillati</taxon>
        <taxon>Actinomycetota</taxon>
        <taxon>Actinomycetes</taxon>
        <taxon>Mycobacteriales</taxon>
        <taxon>Nocardiaceae</taxon>
        <taxon>Nocardia</taxon>
    </lineage>
</organism>
<dbReference type="Pfam" id="PF26580">
    <property type="entry name" value="Mtb12_C"/>
    <property type="match status" value="1"/>
</dbReference>
<gene>
    <name evidence="6" type="ORF">ACFO0B_08340</name>
</gene>
<sequence length="188" mass="19177">MKHPFRTAVAVLLSTAACTLAVGCSSSSDDKASDSTVATATRDADAGQAQGGSDNGTKVTGAAPTTAAAPVLAKPSVAELNDRLTKAFDPAVPNAEKISWIQNAEQDPYLVQNLVAAAERENVTVQVTNVQEPAGGKVKADADVSIGGTPVQNAFIEFVAEGGQWKVSNTFACNVVKSAKIESAACEG</sequence>
<dbReference type="EMBL" id="JBHSAX010000007">
    <property type="protein sequence ID" value="MFC3961995.1"/>
    <property type="molecule type" value="Genomic_DNA"/>
</dbReference>
<evidence type="ECO:0000313" key="7">
    <source>
        <dbReference type="Proteomes" id="UP001595696"/>
    </source>
</evidence>
<feature type="region of interest" description="Disordered" evidence="3">
    <location>
        <begin position="25"/>
        <end position="62"/>
    </location>
</feature>
<evidence type="ECO:0000259" key="5">
    <source>
        <dbReference type="Pfam" id="PF26580"/>
    </source>
</evidence>
<keyword evidence="7" id="KW-1185">Reference proteome</keyword>
<comment type="caution">
    <text evidence="6">The sequence shown here is derived from an EMBL/GenBank/DDBJ whole genome shotgun (WGS) entry which is preliminary data.</text>
</comment>